<dbReference type="InterPro" id="IPR024459">
    <property type="entry name" value="Acb1-like_N"/>
</dbReference>
<keyword evidence="4" id="KW-1185">Reference proteome</keyword>
<dbReference type="Proteomes" id="UP001165648">
    <property type="component" value="Unassembled WGS sequence"/>
</dbReference>
<proteinExistence type="predicted"/>
<evidence type="ECO:0000256" key="1">
    <source>
        <dbReference type="SAM" id="MobiDB-lite"/>
    </source>
</evidence>
<dbReference type="RefSeq" id="WP_266106538.1">
    <property type="nucleotide sequence ID" value="NZ_JANIDW010000001.1"/>
</dbReference>
<comment type="caution">
    <text evidence="3">The sequence shown here is derived from an EMBL/GenBank/DDBJ whole genome shotgun (WGS) entry which is preliminary data.</text>
</comment>
<accession>A0ABT3W9J9</accession>
<sequence>MAFDSALDGVAASLGAYASGNAVALQSWMADGLGFMGYPLLSQMAMRAEFRKPCDVIAREATREWVRLKSTKNLDEAEYDTDEEARAAREELSQDTAQKISDLEAELKRLDVRRLMYRMTLDSLLYGVSYAWIDVGSLPKDATGQNIPLKLTKYGVEKDSFNGLKRIDPVWTAPNYYNADSPYRSGFYDPDNYWVQGCLTHKDRLLKMVPYEVPDIFKPAFNFGGLSLTQQLRPYVHNFLRTRNSVSNITANFSKLVLKTDMTGNMGAPQGGMEWGVNQASIQGRAAFMQQVSEGQDTIVADHQNEDVSIIATPLGGLSDLQAQAMEAMASIPGIPLVKLFGITPNGLNASSEGEIRVFYDEIAAFQENNLRPVLERVLRLVQLHLWGDVDDAIDFDFVNLWQLDDEKAAAVERTKAETDKVNIEAGKITPDEARMREEQDQSSIYRGVNLSGDAPGIPEQDMPSFGSSGDESDTDGMEGV</sequence>
<dbReference type="EMBL" id="JANIDW010000001">
    <property type="protein sequence ID" value="MCX5614429.1"/>
    <property type="molecule type" value="Genomic_DNA"/>
</dbReference>
<gene>
    <name evidence="3" type="ORF">NQF64_04120</name>
</gene>
<organism evidence="3 4">
    <name type="scientific">Bombella saccharophila</name>
    <dbReference type="NCBI Taxonomy" id="2967338"/>
    <lineage>
        <taxon>Bacteria</taxon>
        <taxon>Pseudomonadati</taxon>
        <taxon>Pseudomonadota</taxon>
        <taxon>Alphaproteobacteria</taxon>
        <taxon>Acetobacterales</taxon>
        <taxon>Acetobacteraceae</taxon>
        <taxon>Bombella</taxon>
    </lineage>
</organism>
<name>A0ABT3W9J9_9PROT</name>
<feature type="compositionally biased region" description="Acidic residues" evidence="1">
    <location>
        <begin position="471"/>
        <end position="481"/>
    </location>
</feature>
<feature type="region of interest" description="Disordered" evidence="1">
    <location>
        <begin position="432"/>
        <end position="481"/>
    </location>
</feature>
<evidence type="ECO:0000259" key="2">
    <source>
        <dbReference type="Pfam" id="PF06381"/>
    </source>
</evidence>
<feature type="domain" description="Anti-CBASS protein Acb1-like N-terminal" evidence="2">
    <location>
        <begin position="40"/>
        <end position="421"/>
    </location>
</feature>
<evidence type="ECO:0000313" key="3">
    <source>
        <dbReference type="EMBL" id="MCX5614429.1"/>
    </source>
</evidence>
<protein>
    <submittedName>
        <fullName evidence="3">DUF1073 domain-containing protein</fullName>
    </submittedName>
</protein>
<evidence type="ECO:0000313" key="4">
    <source>
        <dbReference type="Proteomes" id="UP001165648"/>
    </source>
</evidence>
<dbReference type="Pfam" id="PF06381">
    <property type="entry name" value="Phage_portal_3"/>
    <property type="match status" value="1"/>
</dbReference>
<reference evidence="3 4" key="1">
    <citation type="submission" date="2022-07" db="EMBL/GenBank/DDBJ databases">
        <title>Bombella genomes.</title>
        <authorList>
            <person name="Harer L."/>
            <person name="Styblova S."/>
            <person name="Ehrmann M."/>
        </authorList>
    </citation>
    <scope>NUCLEOTIDE SEQUENCE [LARGE SCALE GENOMIC DNA]</scope>
    <source>
        <strain evidence="3 4">TMW 2.2558</strain>
    </source>
</reference>